<feature type="transmembrane region" description="Helical" evidence="8">
    <location>
        <begin position="96"/>
        <end position="121"/>
    </location>
</feature>
<dbReference type="PANTHER" id="PTHR42682">
    <property type="entry name" value="HYDROGENASE-4 COMPONENT F"/>
    <property type="match status" value="1"/>
</dbReference>
<dbReference type="PRINTS" id="PR01437">
    <property type="entry name" value="NUOXDRDTASE4"/>
</dbReference>
<feature type="domain" description="NADH:quinone oxidoreductase/Mrp antiporter transmembrane" evidence="9">
    <location>
        <begin position="111"/>
        <end position="377"/>
    </location>
</feature>
<keyword evidence="5" id="KW-0560">Oxidoreductase</keyword>
<feature type="transmembrane region" description="Helical" evidence="8">
    <location>
        <begin position="265"/>
        <end position="287"/>
    </location>
</feature>
<dbReference type="EMBL" id="FUYA01000005">
    <property type="protein sequence ID" value="SKA73196.1"/>
    <property type="molecule type" value="Genomic_DNA"/>
</dbReference>
<feature type="transmembrane region" description="Helical" evidence="8">
    <location>
        <begin position="28"/>
        <end position="50"/>
    </location>
</feature>
<keyword evidence="11" id="KW-1185">Reference proteome</keyword>
<dbReference type="Pfam" id="PF00361">
    <property type="entry name" value="Proton_antipo_M"/>
    <property type="match status" value="1"/>
</dbReference>
<dbReference type="GO" id="GO:0008137">
    <property type="term" value="F:NADH dehydrogenase (ubiquinone) activity"/>
    <property type="evidence" value="ECO:0007669"/>
    <property type="project" value="InterPro"/>
</dbReference>
<organism evidence="10 11">
    <name type="scientific">Desulfobaculum bizertense DSM 18034</name>
    <dbReference type="NCBI Taxonomy" id="1121442"/>
    <lineage>
        <taxon>Bacteria</taxon>
        <taxon>Pseudomonadati</taxon>
        <taxon>Thermodesulfobacteriota</taxon>
        <taxon>Desulfovibrionia</taxon>
        <taxon>Desulfovibrionales</taxon>
        <taxon>Desulfovibrionaceae</taxon>
        <taxon>Desulfobaculum</taxon>
    </lineage>
</organism>
<feature type="transmembrane region" description="Helical" evidence="8">
    <location>
        <begin position="328"/>
        <end position="352"/>
    </location>
</feature>
<feature type="transmembrane region" description="Helical" evidence="8">
    <location>
        <begin position="372"/>
        <end position="396"/>
    </location>
</feature>
<dbReference type="NCBIfam" id="NF009310">
    <property type="entry name" value="PRK12668.1"/>
    <property type="match status" value="1"/>
</dbReference>
<evidence type="ECO:0000313" key="11">
    <source>
        <dbReference type="Proteomes" id="UP000189733"/>
    </source>
</evidence>
<dbReference type="RefSeq" id="WP_078685096.1">
    <property type="nucleotide sequence ID" value="NZ_FUYA01000005.1"/>
</dbReference>
<keyword evidence="2" id="KW-1003">Cell membrane</keyword>
<sequence length="583" mass="64284">MIANIPPFSILILGALLVPFFRGKLKNLYVCFLPALAFWVISQLPLGEFLHVHFFGFDLTLLRVDRLSKIFGYIFTLNAFAAFIFAFYLKDNTQHIAALGYIGGALGVVFAGDLVTLYFFWEWMAVTSTFLILARKTKKAYGAAYRYVMIHMFGGLVLLAGLMLHIQATGSVSFELFETRGIASYLILAGVLINAAAPPFHAWLSDAYPEATVTGGLILSAYTTKTSVYTLIRGFAGYEVLIVVGCFMALYGIMYALLENDMRRILAYSIINQVGFMICGVGIGTALSLNGAAAHAFCHIIYKSLLWMSAGSVLYMTGKSKCTELGGLYKTMPWTMILGTIGALAISAVPFTSGYTSKPMIMEAAVNQHLTWAWLVLEIASAGVFLHAGIKFPYFVFFNKDRGLRPGEPPHKSMHIAMGIMAFLCIGLGLYPQPLYNLLPYDMPARVVYSFGGVVKQFQLLMLSALSFFVFLKLLKRTDTIAIDTDIIWRLGGRGFYWLMDKILNGVNAVCDLVFAQGLSKLASAAFVNAPLRITQLILFPVLKGAQRERLTKQFKAGLSPVGLSVAVSMLYLFGMIVFTLNR</sequence>
<name>A0A1T4W7F5_9BACT</name>
<feature type="transmembrane region" description="Helical" evidence="8">
    <location>
        <begin position="555"/>
        <end position="581"/>
    </location>
</feature>
<evidence type="ECO:0000256" key="6">
    <source>
        <dbReference type="ARBA" id="ARBA00023136"/>
    </source>
</evidence>
<evidence type="ECO:0000256" key="8">
    <source>
        <dbReference type="SAM" id="Phobius"/>
    </source>
</evidence>
<keyword evidence="6 8" id="KW-0472">Membrane</keyword>
<feature type="transmembrane region" description="Helical" evidence="8">
    <location>
        <begin position="235"/>
        <end position="258"/>
    </location>
</feature>
<dbReference type="Proteomes" id="UP000189733">
    <property type="component" value="Unassembled WGS sequence"/>
</dbReference>
<evidence type="ECO:0000256" key="7">
    <source>
        <dbReference type="RuleBase" id="RU000320"/>
    </source>
</evidence>
<dbReference type="OrthoDB" id="9805769at2"/>
<evidence type="ECO:0000259" key="9">
    <source>
        <dbReference type="Pfam" id="PF00361"/>
    </source>
</evidence>
<accession>A0A1T4W7F5</accession>
<evidence type="ECO:0000256" key="1">
    <source>
        <dbReference type="ARBA" id="ARBA00004651"/>
    </source>
</evidence>
<dbReference type="GO" id="GO:0042773">
    <property type="term" value="P:ATP synthesis coupled electron transport"/>
    <property type="evidence" value="ECO:0007669"/>
    <property type="project" value="InterPro"/>
</dbReference>
<dbReference type="GO" id="GO:0005886">
    <property type="term" value="C:plasma membrane"/>
    <property type="evidence" value="ECO:0007669"/>
    <property type="project" value="UniProtKB-SubCell"/>
</dbReference>
<feature type="transmembrane region" description="Helical" evidence="8">
    <location>
        <begin position="6"/>
        <end position="21"/>
    </location>
</feature>
<keyword evidence="4 8" id="KW-1133">Transmembrane helix</keyword>
<feature type="transmembrane region" description="Helical" evidence="8">
    <location>
        <begin position="293"/>
        <end position="316"/>
    </location>
</feature>
<feature type="transmembrane region" description="Helical" evidence="8">
    <location>
        <begin position="144"/>
        <end position="164"/>
    </location>
</feature>
<dbReference type="InterPro" id="IPR052175">
    <property type="entry name" value="ComplexI-like_HydComp"/>
</dbReference>
<feature type="transmembrane region" description="Helical" evidence="8">
    <location>
        <begin position="454"/>
        <end position="475"/>
    </location>
</feature>
<evidence type="ECO:0000313" key="10">
    <source>
        <dbReference type="EMBL" id="SKA73196.1"/>
    </source>
</evidence>
<dbReference type="InterPro" id="IPR003918">
    <property type="entry name" value="NADH_UbQ_OxRdtase"/>
</dbReference>
<evidence type="ECO:0000256" key="4">
    <source>
        <dbReference type="ARBA" id="ARBA00022989"/>
    </source>
</evidence>
<evidence type="ECO:0000256" key="2">
    <source>
        <dbReference type="ARBA" id="ARBA00022475"/>
    </source>
</evidence>
<dbReference type="GO" id="GO:0016491">
    <property type="term" value="F:oxidoreductase activity"/>
    <property type="evidence" value="ECO:0007669"/>
    <property type="project" value="UniProtKB-KW"/>
</dbReference>
<feature type="transmembrane region" description="Helical" evidence="8">
    <location>
        <begin position="70"/>
        <end position="89"/>
    </location>
</feature>
<dbReference type="AlphaFoldDB" id="A0A1T4W7F5"/>
<evidence type="ECO:0000256" key="3">
    <source>
        <dbReference type="ARBA" id="ARBA00022692"/>
    </source>
</evidence>
<gene>
    <name evidence="10" type="ORF">SAMN02745702_01815</name>
</gene>
<dbReference type="STRING" id="1121442.SAMN02745702_01815"/>
<dbReference type="PANTHER" id="PTHR42682:SF4">
    <property type="entry name" value="NADH-UBIQUINONE_PLASTOQUINONE"/>
    <property type="match status" value="1"/>
</dbReference>
<protein>
    <submittedName>
        <fullName evidence="10">Multicomponent Na+:H+ antiporter subunit D</fullName>
    </submittedName>
</protein>
<evidence type="ECO:0000256" key="5">
    <source>
        <dbReference type="ARBA" id="ARBA00023002"/>
    </source>
</evidence>
<reference evidence="10 11" key="1">
    <citation type="submission" date="2017-02" db="EMBL/GenBank/DDBJ databases">
        <authorList>
            <person name="Peterson S.W."/>
        </authorList>
    </citation>
    <scope>NUCLEOTIDE SEQUENCE [LARGE SCALE GENOMIC DNA]</scope>
    <source>
        <strain evidence="10 11">DSM 18034</strain>
    </source>
</reference>
<proteinExistence type="predicted"/>
<feature type="transmembrane region" description="Helical" evidence="8">
    <location>
        <begin position="185"/>
        <end position="204"/>
    </location>
</feature>
<comment type="subcellular location">
    <subcellularLocation>
        <location evidence="1">Cell membrane</location>
        <topology evidence="1">Multi-pass membrane protein</topology>
    </subcellularLocation>
    <subcellularLocation>
        <location evidence="7">Membrane</location>
        <topology evidence="7">Multi-pass membrane protein</topology>
    </subcellularLocation>
</comment>
<feature type="transmembrane region" description="Helical" evidence="8">
    <location>
        <begin position="416"/>
        <end position="434"/>
    </location>
</feature>
<keyword evidence="3 7" id="KW-0812">Transmembrane</keyword>
<dbReference type="InterPro" id="IPR001750">
    <property type="entry name" value="ND/Mrp_TM"/>
</dbReference>